<gene>
    <name evidence="1" type="ORF">SAMN04488099_10960</name>
</gene>
<dbReference type="OrthoDB" id="9915364at2"/>
<keyword evidence="2" id="KW-1185">Reference proteome</keyword>
<protein>
    <submittedName>
        <fullName evidence="1">Uncharacterized protein</fullName>
    </submittedName>
</protein>
<reference evidence="2" key="1">
    <citation type="submission" date="2016-10" db="EMBL/GenBank/DDBJ databases">
        <authorList>
            <person name="Varghese N."/>
            <person name="Submissions S."/>
        </authorList>
    </citation>
    <scope>NUCLEOTIDE SEQUENCE [LARGE SCALE GENOMIC DNA]</scope>
    <source>
        <strain evidence="2">DSM 19183</strain>
    </source>
</reference>
<dbReference type="EMBL" id="FNZU01000009">
    <property type="protein sequence ID" value="SEK97340.1"/>
    <property type="molecule type" value="Genomic_DNA"/>
</dbReference>
<name>A0A1H7LES5_9LACT</name>
<dbReference type="STRING" id="426702.SAMN04488099_10960"/>
<dbReference type="AlphaFoldDB" id="A0A1H7LES5"/>
<sequence length="140" mass="16776">MSNLEDFEQKASTEEHRMFEEYFSMERQFSYEDYKKNEENRKKIIDIAIEFSTFINKNYESKFFVLHQYSDFEANLESILPFVKDSITKERLIEIVDEYQENNDFPLFITSLQKGTGVVFVNLTEVLNEICSIVDYIKEN</sequence>
<evidence type="ECO:0000313" key="2">
    <source>
        <dbReference type="Proteomes" id="UP000199081"/>
    </source>
</evidence>
<accession>A0A1H7LES5</accession>
<evidence type="ECO:0000313" key="1">
    <source>
        <dbReference type="EMBL" id="SEK97340.1"/>
    </source>
</evidence>
<organism evidence="1 2">
    <name type="scientific">Alkalibacterium pelagium</name>
    <dbReference type="NCBI Taxonomy" id="426702"/>
    <lineage>
        <taxon>Bacteria</taxon>
        <taxon>Bacillati</taxon>
        <taxon>Bacillota</taxon>
        <taxon>Bacilli</taxon>
        <taxon>Lactobacillales</taxon>
        <taxon>Carnobacteriaceae</taxon>
        <taxon>Alkalibacterium</taxon>
    </lineage>
</organism>
<proteinExistence type="predicted"/>
<dbReference type="Proteomes" id="UP000199081">
    <property type="component" value="Unassembled WGS sequence"/>
</dbReference>
<dbReference type="RefSeq" id="WP_091481377.1">
    <property type="nucleotide sequence ID" value="NZ_BJYC01000011.1"/>
</dbReference>